<dbReference type="PANTHER" id="PTHR34475">
    <property type="match status" value="1"/>
</dbReference>
<accession>A0A1F8DKT2</accession>
<comment type="caution">
    <text evidence="2">The sequence shown here is derived from an EMBL/GenBank/DDBJ whole genome shotgun (WGS) entry which is preliminary data.</text>
</comment>
<reference evidence="2 3" key="1">
    <citation type="journal article" date="2016" name="Nat. Commun.">
        <title>Thousands of microbial genomes shed light on interconnected biogeochemical processes in an aquifer system.</title>
        <authorList>
            <person name="Anantharaman K."/>
            <person name="Brown C.T."/>
            <person name="Hug L.A."/>
            <person name="Sharon I."/>
            <person name="Castelle C.J."/>
            <person name="Probst A.J."/>
            <person name="Thomas B.C."/>
            <person name="Singh A."/>
            <person name="Wilkins M.J."/>
            <person name="Karaoz U."/>
            <person name="Brodie E.L."/>
            <person name="Williams K.H."/>
            <person name="Hubbard S.S."/>
            <person name="Banfield J.F."/>
        </authorList>
    </citation>
    <scope>NUCLEOTIDE SEQUENCE [LARGE SCALE GENOMIC DNA]</scope>
</reference>
<dbReference type="InterPro" id="IPR050400">
    <property type="entry name" value="Bact_Cytoskel_RodZ"/>
</dbReference>
<proteinExistence type="predicted"/>
<evidence type="ECO:0000313" key="3">
    <source>
        <dbReference type="Proteomes" id="UP000177596"/>
    </source>
</evidence>
<gene>
    <name evidence="2" type="ORF">A2573_03365</name>
</gene>
<dbReference type="GO" id="GO:0003677">
    <property type="term" value="F:DNA binding"/>
    <property type="evidence" value="ECO:0007669"/>
    <property type="project" value="InterPro"/>
</dbReference>
<keyword evidence="1" id="KW-0472">Membrane</keyword>
<keyword evidence="1" id="KW-0812">Transmembrane</keyword>
<dbReference type="InterPro" id="IPR013783">
    <property type="entry name" value="Ig-like_fold"/>
</dbReference>
<keyword evidence="1" id="KW-1133">Transmembrane helix</keyword>
<protein>
    <recommendedName>
        <fullName evidence="4">HTH cro/C1-type domain-containing protein</fullName>
    </recommendedName>
</protein>
<organism evidence="2 3">
    <name type="scientific">Candidatus Woesebacteria bacterium RIFOXYD1_FULL_43_18</name>
    <dbReference type="NCBI Taxonomy" id="1802551"/>
    <lineage>
        <taxon>Bacteria</taxon>
        <taxon>Candidatus Woeseibacteriota</taxon>
    </lineage>
</organism>
<dbReference type="Pfam" id="PF13413">
    <property type="entry name" value="HTH_25"/>
    <property type="match status" value="1"/>
</dbReference>
<dbReference type="SUPFAM" id="SSF47413">
    <property type="entry name" value="lambda repressor-like DNA-binding domains"/>
    <property type="match status" value="1"/>
</dbReference>
<name>A0A1F8DKT2_9BACT</name>
<dbReference type="EMBL" id="MGIL01000007">
    <property type="protein sequence ID" value="OGM88619.1"/>
    <property type="molecule type" value="Genomic_DNA"/>
</dbReference>
<evidence type="ECO:0000313" key="2">
    <source>
        <dbReference type="EMBL" id="OGM88619.1"/>
    </source>
</evidence>
<evidence type="ECO:0008006" key="4">
    <source>
        <dbReference type="Google" id="ProtNLM"/>
    </source>
</evidence>
<dbReference type="Gene3D" id="2.60.40.10">
    <property type="entry name" value="Immunoglobulins"/>
    <property type="match status" value="1"/>
</dbReference>
<dbReference type="InterPro" id="IPR010982">
    <property type="entry name" value="Lambda_DNA-bd_dom_sf"/>
</dbReference>
<dbReference type="Pfam" id="PF09136">
    <property type="entry name" value="Glucodextran_B"/>
    <property type="match status" value="1"/>
</dbReference>
<dbReference type="Gene3D" id="1.10.260.40">
    <property type="entry name" value="lambda repressor-like DNA-binding domains"/>
    <property type="match status" value="1"/>
</dbReference>
<dbReference type="PANTHER" id="PTHR34475:SF1">
    <property type="entry name" value="CYTOSKELETON PROTEIN RODZ"/>
    <property type="match status" value="1"/>
</dbReference>
<dbReference type="Proteomes" id="UP000177596">
    <property type="component" value="Unassembled WGS sequence"/>
</dbReference>
<dbReference type="AlphaFoldDB" id="A0A1F8DKT2"/>
<evidence type="ECO:0000256" key="1">
    <source>
        <dbReference type="SAM" id="Phobius"/>
    </source>
</evidence>
<sequence>MNTIGQIIKSARVKKKLSFKKLEEITKIKASFIKSIEEGKWNSLPTFTTVLGFVKSLSTALAIDQNMAVAVLKRDYPPKKLNINPKPDASRRFFWSPKLTFAIGTFAVILGVLGYIGFQYAKFISPPDLAVESPKENQIVEGNSVLVFGSTDPDVKITVNNQPVLVNDDGKFSVELGVTRETTEIAIIASSRSGKERTISRKITVQ</sequence>
<feature type="transmembrane region" description="Helical" evidence="1">
    <location>
        <begin position="99"/>
        <end position="118"/>
    </location>
</feature>